<organism evidence="1 2">
    <name type="scientific">Arachis duranensis</name>
    <name type="common">Wild peanut</name>
    <dbReference type="NCBI Taxonomy" id="130453"/>
    <lineage>
        <taxon>Eukaryota</taxon>
        <taxon>Viridiplantae</taxon>
        <taxon>Streptophyta</taxon>
        <taxon>Embryophyta</taxon>
        <taxon>Tracheophyta</taxon>
        <taxon>Spermatophyta</taxon>
        <taxon>Magnoliopsida</taxon>
        <taxon>eudicotyledons</taxon>
        <taxon>Gunneridae</taxon>
        <taxon>Pentapetalae</taxon>
        <taxon>rosids</taxon>
        <taxon>fabids</taxon>
        <taxon>Fabales</taxon>
        <taxon>Fabaceae</taxon>
        <taxon>Papilionoideae</taxon>
        <taxon>50 kb inversion clade</taxon>
        <taxon>dalbergioids sensu lato</taxon>
        <taxon>Dalbergieae</taxon>
        <taxon>Pterocarpus clade</taxon>
        <taxon>Arachis</taxon>
    </lineage>
</organism>
<name>A0A9C6T1V6_ARADU</name>
<dbReference type="RefSeq" id="XP_052108300.1">
    <property type="nucleotide sequence ID" value="XM_052252340.1"/>
</dbReference>
<keyword evidence="1" id="KW-1185">Reference proteome</keyword>
<gene>
    <name evidence="2" type="primary">LOC127740721</name>
</gene>
<reference evidence="1" key="1">
    <citation type="journal article" date="2016" name="Nat. Genet.">
        <title>The genome sequences of Arachis duranensis and Arachis ipaensis, the diploid ancestors of cultivated peanut.</title>
        <authorList>
            <person name="Bertioli D.J."/>
            <person name="Cannon S.B."/>
            <person name="Froenicke L."/>
            <person name="Huang G."/>
            <person name="Farmer A.D."/>
            <person name="Cannon E.K."/>
            <person name="Liu X."/>
            <person name="Gao D."/>
            <person name="Clevenger J."/>
            <person name="Dash S."/>
            <person name="Ren L."/>
            <person name="Moretzsohn M.C."/>
            <person name="Shirasawa K."/>
            <person name="Huang W."/>
            <person name="Vidigal B."/>
            <person name="Abernathy B."/>
            <person name="Chu Y."/>
            <person name="Niederhuth C.E."/>
            <person name="Umale P."/>
            <person name="Araujo A.C."/>
            <person name="Kozik A."/>
            <person name="Kim K.D."/>
            <person name="Burow M.D."/>
            <person name="Varshney R.K."/>
            <person name="Wang X."/>
            <person name="Zhang X."/>
            <person name="Barkley N."/>
            <person name="Guimaraes P.M."/>
            <person name="Isobe S."/>
            <person name="Guo B."/>
            <person name="Liao B."/>
            <person name="Stalker H.T."/>
            <person name="Schmitz R.J."/>
            <person name="Scheffler B.E."/>
            <person name="Leal-Bertioli S.C."/>
            <person name="Xun X."/>
            <person name="Jackson S.A."/>
            <person name="Michelmore R."/>
            <person name="Ozias-Akins P."/>
        </authorList>
    </citation>
    <scope>NUCLEOTIDE SEQUENCE [LARGE SCALE GENOMIC DNA]</scope>
    <source>
        <strain evidence="1">cv. V14167</strain>
    </source>
</reference>
<dbReference type="Proteomes" id="UP000515211">
    <property type="component" value="Chromosome 7"/>
</dbReference>
<accession>A0A9C6T1V6</accession>
<dbReference type="GeneID" id="127740721"/>
<dbReference type="AlphaFoldDB" id="A0A9C6T1V6"/>
<evidence type="ECO:0000313" key="1">
    <source>
        <dbReference type="Proteomes" id="UP000515211"/>
    </source>
</evidence>
<evidence type="ECO:0000313" key="2">
    <source>
        <dbReference type="RefSeq" id="XP_052108300.1"/>
    </source>
</evidence>
<protein>
    <submittedName>
        <fullName evidence="2">SAC3 family protein A-like</fullName>
    </submittedName>
</protein>
<reference evidence="2" key="2">
    <citation type="submission" date="2025-08" db="UniProtKB">
        <authorList>
            <consortium name="RefSeq"/>
        </authorList>
    </citation>
    <scope>IDENTIFICATION</scope>
    <source>
        <tissue evidence="2">Whole plant</tissue>
    </source>
</reference>
<sequence>MQQPGMFPKSLRVYCERAFARCKDEKQMAACQAVMKEMKAIVDGTLYTQNWDMEPLFPMPDADNANKVLVYVKKFSCFVGEDTITWLSFDGNLYLFSVVLTIELLKFFNCHI</sequence>
<dbReference type="KEGG" id="adu:127740721"/>
<proteinExistence type="predicted"/>